<dbReference type="PANTHER" id="PTHR11721:SF3">
    <property type="entry name" value="LARGE RIBOSOMAL SUBUNIT PROTEIN UL15"/>
    <property type="match status" value="1"/>
</dbReference>
<comment type="caution">
    <text evidence="7">The sequence shown here is derived from an EMBL/GenBank/DDBJ whole genome shotgun (WGS) entry which is preliminary data.</text>
</comment>
<feature type="compositionally biased region" description="Basic residues" evidence="5">
    <location>
        <begin position="223"/>
        <end position="232"/>
    </location>
</feature>
<keyword evidence="3 4" id="KW-0687">Ribonucleoprotein</keyword>
<dbReference type="Pfam" id="PF00828">
    <property type="entry name" value="Ribosomal_L27A"/>
    <property type="match status" value="1"/>
</dbReference>
<name>A0AAD5SL64_9FUNG</name>
<dbReference type="PANTHER" id="PTHR11721">
    <property type="entry name" value="60S RIBOSOMAL PROTEIN L27A"/>
    <property type="match status" value="1"/>
</dbReference>
<sequence length="350" mass="38472">MKSSGPDYSLPPCIYPASRPYNGFSTLLHRFGRYERIRNAHMKEQQITAAVAMRDGEMRGDSRKDIIDDVSTASDGERGLRQGEEVSVGGNRAPLSQRSLHPKQYAQIDIPTSLNRTTAIDTASSQLSHHTIGELMDQRVALTPRQEIKLELARLGAMVEKQVRKQHPIPHALPTAMPNVPTLPGPRGYPPGSFGEPAAGPKLPSRLSKNRKKRGHVSAGHGRIGKHRKHPGGRGLAGGQHHHRINMDMYHPGYFGKVGMRRFHLTRQGQWAPVLNVDKLWSLVPEEARAKAAANPSGAVPVIDLLRHGYAKLLGKGRLPEVPFIVKARYVSRKAEEKIVAAGGKVELVA</sequence>
<dbReference type="SUPFAM" id="SSF52080">
    <property type="entry name" value="Ribosomal proteins L15p and L18e"/>
    <property type="match status" value="1"/>
</dbReference>
<evidence type="ECO:0000256" key="2">
    <source>
        <dbReference type="ARBA" id="ARBA00022980"/>
    </source>
</evidence>
<evidence type="ECO:0000256" key="4">
    <source>
        <dbReference type="RuleBase" id="RU003888"/>
    </source>
</evidence>
<dbReference type="InterPro" id="IPR021131">
    <property type="entry name" value="Ribosomal_uL15/eL18"/>
</dbReference>
<dbReference type="InterPro" id="IPR001196">
    <property type="entry name" value="Ribosomal_uL15_CS"/>
</dbReference>
<dbReference type="PROSITE" id="PS00475">
    <property type="entry name" value="RIBOSOMAL_L15"/>
    <property type="match status" value="1"/>
</dbReference>
<accession>A0AAD5SL64</accession>
<feature type="region of interest" description="Disordered" evidence="5">
    <location>
        <begin position="182"/>
        <end position="238"/>
    </location>
</feature>
<feature type="region of interest" description="Disordered" evidence="5">
    <location>
        <begin position="60"/>
        <end position="96"/>
    </location>
</feature>
<dbReference type="InterPro" id="IPR036227">
    <property type="entry name" value="Ribosomal_uL15/eL18_sf"/>
</dbReference>
<keyword evidence="8" id="KW-1185">Reference proteome</keyword>
<feature type="compositionally biased region" description="Basic and acidic residues" evidence="5">
    <location>
        <begin position="75"/>
        <end position="84"/>
    </location>
</feature>
<evidence type="ECO:0000313" key="7">
    <source>
        <dbReference type="EMBL" id="KAJ3057473.1"/>
    </source>
</evidence>
<evidence type="ECO:0000259" key="6">
    <source>
        <dbReference type="Pfam" id="PF00828"/>
    </source>
</evidence>
<proteinExistence type="inferred from homology"/>
<evidence type="ECO:0000256" key="5">
    <source>
        <dbReference type="SAM" id="MobiDB-lite"/>
    </source>
</evidence>
<organism evidence="7 8">
    <name type="scientific">Rhizophlyctis rosea</name>
    <dbReference type="NCBI Taxonomy" id="64517"/>
    <lineage>
        <taxon>Eukaryota</taxon>
        <taxon>Fungi</taxon>
        <taxon>Fungi incertae sedis</taxon>
        <taxon>Chytridiomycota</taxon>
        <taxon>Chytridiomycota incertae sedis</taxon>
        <taxon>Chytridiomycetes</taxon>
        <taxon>Rhizophlyctidales</taxon>
        <taxon>Rhizophlyctidaceae</taxon>
        <taxon>Rhizophlyctis</taxon>
    </lineage>
</organism>
<gene>
    <name evidence="7" type="primary">RPL28_2</name>
    <name evidence="7" type="ORF">HK097_006401</name>
</gene>
<evidence type="ECO:0000256" key="1">
    <source>
        <dbReference type="ARBA" id="ARBA00007320"/>
    </source>
</evidence>
<dbReference type="Proteomes" id="UP001212841">
    <property type="component" value="Unassembled WGS sequence"/>
</dbReference>
<dbReference type="EMBL" id="JADGJD010000003">
    <property type="protein sequence ID" value="KAJ3057473.1"/>
    <property type="molecule type" value="Genomic_DNA"/>
</dbReference>
<dbReference type="Gene3D" id="3.100.10.10">
    <property type="match status" value="1"/>
</dbReference>
<dbReference type="InterPro" id="IPR030878">
    <property type="entry name" value="Ribosomal_uL15"/>
</dbReference>
<protein>
    <submittedName>
        <fullName evidence="7">60S ribosomal protein L28</fullName>
    </submittedName>
</protein>
<dbReference type="GO" id="GO:0022625">
    <property type="term" value="C:cytosolic large ribosomal subunit"/>
    <property type="evidence" value="ECO:0007669"/>
    <property type="project" value="TreeGrafter"/>
</dbReference>
<dbReference type="GO" id="GO:0003735">
    <property type="term" value="F:structural constituent of ribosome"/>
    <property type="evidence" value="ECO:0007669"/>
    <property type="project" value="InterPro"/>
</dbReference>
<comment type="similarity">
    <text evidence="1 4">Belongs to the universal ribosomal protein uL15 family.</text>
</comment>
<dbReference type="AlphaFoldDB" id="A0AAD5SL64"/>
<dbReference type="FunFam" id="3.100.10.10:FF:000002">
    <property type="entry name" value="60S ribosomal protein L27a"/>
    <property type="match status" value="1"/>
</dbReference>
<evidence type="ECO:0000313" key="8">
    <source>
        <dbReference type="Proteomes" id="UP001212841"/>
    </source>
</evidence>
<keyword evidence="2 4" id="KW-0689">Ribosomal protein</keyword>
<dbReference type="HAMAP" id="MF_01341">
    <property type="entry name" value="Ribosomal_uL15"/>
    <property type="match status" value="1"/>
</dbReference>
<reference evidence="7" key="1">
    <citation type="submission" date="2020-05" db="EMBL/GenBank/DDBJ databases">
        <title>Phylogenomic resolution of chytrid fungi.</title>
        <authorList>
            <person name="Stajich J.E."/>
            <person name="Amses K."/>
            <person name="Simmons R."/>
            <person name="Seto K."/>
            <person name="Myers J."/>
            <person name="Bonds A."/>
            <person name="Quandt C.A."/>
            <person name="Barry K."/>
            <person name="Liu P."/>
            <person name="Grigoriev I."/>
            <person name="Longcore J.E."/>
            <person name="James T.Y."/>
        </authorList>
    </citation>
    <scope>NUCLEOTIDE SEQUENCE</scope>
    <source>
        <strain evidence="7">JEL0318</strain>
    </source>
</reference>
<dbReference type="GO" id="GO:0006412">
    <property type="term" value="P:translation"/>
    <property type="evidence" value="ECO:0007669"/>
    <property type="project" value="InterPro"/>
</dbReference>
<evidence type="ECO:0000256" key="3">
    <source>
        <dbReference type="ARBA" id="ARBA00023274"/>
    </source>
</evidence>
<feature type="domain" description="Large ribosomal subunit protein uL15/eL18" evidence="6">
    <location>
        <begin position="274"/>
        <end position="347"/>
    </location>
</feature>